<evidence type="ECO:0008006" key="4">
    <source>
        <dbReference type="Google" id="ProtNLM"/>
    </source>
</evidence>
<dbReference type="Proteomes" id="UP000053235">
    <property type="component" value="Unassembled WGS sequence"/>
</dbReference>
<reference evidence="3" key="1">
    <citation type="submission" date="2015-07" db="EMBL/GenBank/DDBJ databases">
        <authorList>
            <person name="Rodrigo-Torres Lidia"/>
            <person name="Arahal R.David."/>
        </authorList>
    </citation>
    <scope>NUCLEOTIDE SEQUENCE [LARGE SCALE GENOMIC DNA]</scope>
    <source>
        <strain evidence="3">CECT 5112</strain>
    </source>
</reference>
<feature type="region of interest" description="Disordered" evidence="1">
    <location>
        <begin position="1"/>
        <end position="33"/>
    </location>
</feature>
<dbReference type="STRING" id="388408.LAX5112_01788"/>
<organism evidence="2 3">
    <name type="scientific">Roseibium alexandrii</name>
    <dbReference type="NCBI Taxonomy" id="388408"/>
    <lineage>
        <taxon>Bacteria</taxon>
        <taxon>Pseudomonadati</taxon>
        <taxon>Pseudomonadota</taxon>
        <taxon>Alphaproteobacteria</taxon>
        <taxon>Hyphomicrobiales</taxon>
        <taxon>Stappiaceae</taxon>
        <taxon>Roseibium</taxon>
    </lineage>
</organism>
<proteinExistence type="predicted"/>
<evidence type="ECO:0000313" key="2">
    <source>
        <dbReference type="EMBL" id="CTQ68564.1"/>
    </source>
</evidence>
<accession>A0A0M7A4K8</accession>
<name>A0A0M7A4K8_9HYPH</name>
<dbReference type="AlphaFoldDB" id="A0A0M7A4K8"/>
<gene>
    <name evidence="2" type="ORF">LAX5112_01788</name>
</gene>
<sequence length="94" mass="11173">MRSSNAEQEMLPLKTKSSMRRKKLTDPSELSEEHASEVIEMALSDHVSFAEIELEYGLYEPQVKALMRDRLKPSSYRAWRKRVRKFSDRRAHYK</sequence>
<evidence type="ECO:0000256" key="1">
    <source>
        <dbReference type="SAM" id="MobiDB-lite"/>
    </source>
</evidence>
<dbReference type="Pfam" id="PF10985">
    <property type="entry name" value="DUF2805"/>
    <property type="match status" value="1"/>
</dbReference>
<protein>
    <recommendedName>
        <fullName evidence="4">TIGR03643 family protein</fullName>
    </recommendedName>
</protein>
<dbReference type="InterPro" id="IPR019882">
    <property type="entry name" value="CHP03643"/>
</dbReference>
<evidence type="ECO:0000313" key="3">
    <source>
        <dbReference type="Proteomes" id="UP000053235"/>
    </source>
</evidence>
<dbReference type="EMBL" id="CXWD01000006">
    <property type="protein sequence ID" value="CTQ68564.1"/>
    <property type="molecule type" value="Genomic_DNA"/>
</dbReference>
<keyword evidence="3" id="KW-1185">Reference proteome</keyword>